<dbReference type="Gene3D" id="3.40.50.720">
    <property type="entry name" value="NAD(P)-binding Rossmann-like Domain"/>
    <property type="match status" value="1"/>
</dbReference>
<keyword evidence="5" id="KW-0641">Proline biosynthesis</keyword>
<evidence type="ECO:0000256" key="1">
    <source>
        <dbReference type="ARBA" id="ARBA00005525"/>
    </source>
</evidence>
<dbReference type="EMBL" id="MCFH01000002">
    <property type="protein sequence ID" value="ORX60055.1"/>
    <property type="molecule type" value="Genomic_DNA"/>
</dbReference>
<keyword evidence="5" id="KW-0028">Amino-acid biosynthesis</keyword>
<evidence type="ECO:0000256" key="4">
    <source>
        <dbReference type="PIRSR" id="PIRSR000193-1"/>
    </source>
</evidence>
<evidence type="ECO:0000256" key="3">
    <source>
        <dbReference type="ARBA" id="ARBA00023002"/>
    </source>
</evidence>
<evidence type="ECO:0000259" key="6">
    <source>
        <dbReference type="Pfam" id="PF03807"/>
    </source>
</evidence>
<dbReference type="EC" id="1.5.1.2" evidence="5"/>
<evidence type="ECO:0000256" key="2">
    <source>
        <dbReference type="ARBA" id="ARBA00022857"/>
    </source>
</evidence>
<dbReference type="InterPro" id="IPR028939">
    <property type="entry name" value="P5C_Rdtase_cat_N"/>
</dbReference>
<reference evidence="8 9" key="1">
    <citation type="submission" date="2016-08" db="EMBL/GenBank/DDBJ databases">
        <title>Genomes of anaerobic fungi encode conserved fungal cellulosomes for biomass hydrolysis.</title>
        <authorList>
            <consortium name="DOE Joint Genome Institute"/>
            <person name="Haitjema C.H."/>
            <person name="Gilmore S.P."/>
            <person name="Henske J.K."/>
            <person name="Solomon K.V."/>
            <person name="De Groot R."/>
            <person name="Kuo A."/>
            <person name="Mondo S.J."/>
            <person name="Salamov A.A."/>
            <person name="Labutti K."/>
            <person name="Zhao Z."/>
            <person name="Chiniquy J."/>
            <person name="Barry K."/>
            <person name="Brewer H.M."/>
            <person name="Purvine S.O."/>
            <person name="Wright A.T."/>
            <person name="Boxma B."/>
            <person name="Van Alen T."/>
            <person name="Hackstein J.H."/>
            <person name="Baker S.E."/>
            <person name="Grigoriev I.V."/>
            <person name="O'Malley M.A."/>
        </authorList>
    </citation>
    <scope>NUCLEOTIDE SEQUENCE [LARGE SCALE GENOMIC DNA]</scope>
    <source>
        <strain evidence="9">finn</strain>
    </source>
</reference>
<keyword evidence="2 4" id="KW-0521">NADP</keyword>
<organism evidence="8 9">
    <name type="scientific">Piromyces finnis</name>
    <dbReference type="NCBI Taxonomy" id="1754191"/>
    <lineage>
        <taxon>Eukaryota</taxon>
        <taxon>Fungi</taxon>
        <taxon>Fungi incertae sedis</taxon>
        <taxon>Chytridiomycota</taxon>
        <taxon>Chytridiomycota incertae sedis</taxon>
        <taxon>Neocallimastigomycetes</taxon>
        <taxon>Neocallimastigales</taxon>
        <taxon>Neocallimastigaceae</taxon>
        <taxon>Piromyces</taxon>
    </lineage>
</organism>
<reference evidence="8 9" key="2">
    <citation type="submission" date="2016-08" db="EMBL/GenBank/DDBJ databases">
        <title>Pervasive Adenine N6-methylation of Active Genes in Fungi.</title>
        <authorList>
            <consortium name="DOE Joint Genome Institute"/>
            <person name="Mondo S.J."/>
            <person name="Dannebaum R.O."/>
            <person name="Kuo R.C."/>
            <person name="Labutti K."/>
            <person name="Haridas S."/>
            <person name="Kuo A."/>
            <person name="Salamov A."/>
            <person name="Ahrendt S.R."/>
            <person name="Lipzen A."/>
            <person name="Sullivan W."/>
            <person name="Andreopoulos W.B."/>
            <person name="Clum A."/>
            <person name="Lindquist E."/>
            <person name="Daum C."/>
            <person name="Ramamoorthy G.K."/>
            <person name="Gryganskyi A."/>
            <person name="Culley D."/>
            <person name="Magnuson J.K."/>
            <person name="James T.Y."/>
            <person name="O'Malley M.A."/>
            <person name="Stajich J.E."/>
            <person name="Spatafora J.W."/>
            <person name="Visel A."/>
            <person name="Grigoriev I.V."/>
        </authorList>
    </citation>
    <scope>NUCLEOTIDE SEQUENCE [LARGE SCALE GENOMIC DNA]</scope>
    <source>
        <strain evidence="9">finn</strain>
    </source>
</reference>
<dbReference type="PANTHER" id="PTHR11645">
    <property type="entry name" value="PYRROLINE-5-CARBOXYLATE REDUCTASE"/>
    <property type="match status" value="1"/>
</dbReference>
<feature type="domain" description="Pyrroline-5-carboxylate reductase catalytic N-terminal" evidence="6">
    <location>
        <begin position="6"/>
        <end position="106"/>
    </location>
</feature>
<accession>A0A1Y1VMA4</accession>
<gene>
    <name evidence="8" type="ORF">BCR36DRAFT_579495</name>
</gene>
<dbReference type="HAMAP" id="MF_01925">
    <property type="entry name" value="P5C_reductase"/>
    <property type="match status" value="1"/>
</dbReference>
<dbReference type="InterPro" id="IPR053790">
    <property type="entry name" value="P5CR-like_CS"/>
</dbReference>
<feature type="binding site" evidence="4">
    <location>
        <begin position="76"/>
        <end position="79"/>
    </location>
    <ligand>
        <name>NADP(+)</name>
        <dbReference type="ChEBI" id="CHEBI:58349"/>
    </ligand>
</feature>
<dbReference type="NCBIfam" id="TIGR00112">
    <property type="entry name" value="proC"/>
    <property type="match status" value="1"/>
</dbReference>
<evidence type="ECO:0000256" key="5">
    <source>
        <dbReference type="RuleBase" id="RU003903"/>
    </source>
</evidence>
<dbReference type="FunFam" id="1.10.3730.10:FF:000001">
    <property type="entry name" value="Pyrroline-5-carboxylate reductase"/>
    <property type="match status" value="1"/>
</dbReference>
<dbReference type="GO" id="GO:0004735">
    <property type="term" value="F:pyrroline-5-carboxylate reductase activity"/>
    <property type="evidence" value="ECO:0007669"/>
    <property type="project" value="UniProtKB-EC"/>
</dbReference>
<dbReference type="SUPFAM" id="SSF48179">
    <property type="entry name" value="6-phosphogluconate dehydrogenase C-terminal domain-like"/>
    <property type="match status" value="1"/>
</dbReference>
<evidence type="ECO:0000259" key="7">
    <source>
        <dbReference type="Pfam" id="PF14748"/>
    </source>
</evidence>
<dbReference type="InterPro" id="IPR036291">
    <property type="entry name" value="NAD(P)-bd_dom_sf"/>
</dbReference>
<dbReference type="OrthoDB" id="10263291at2759"/>
<feature type="domain" description="Pyrroline-5-carboxylate reductase dimerisation" evidence="7">
    <location>
        <begin position="172"/>
        <end position="276"/>
    </location>
</feature>
<dbReference type="PIRSF" id="PIRSF000193">
    <property type="entry name" value="Pyrrol-5-carb_rd"/>
    <property type="match status" value="1"/>
</dbReference>
<dbReference type="InterPro" id="IPR029036">
    <property type="entry name" value="P5CR_dimer"/>
</dbReference>
<keyword evidence="9" id="KW-1185">Reference proteome</keyword>
<comment type="caution">
    <text evidence="8">The sequence shown here is derived from an EMBL/GenBank/DDBJ whole genome shotgun (WGS) entry which is preliminary data.</text>
</comment>
<sequence length="283" mass="29941">MSSEVIAFIGGGNMATSLIGGLVSTGYDSKKLVVFEPNEAQANKLKTNYNIILAKSGSEAITGTEESKAADIVLFAVKPQIIKEVATGVAAAIQKVNPLVISICAGIRTVDLSRWCNCPELSIVRVMPNTPALLQQGATGMFPNAYVNPKQKESATAILSSFSKSSYWVDKEELIDVVTGLSGSGPAYFFLMCEALSEAAQKLGLPKEAADGLAAQTCYGSGAMLLKGDEDAATLRKKVTSPNGTTYAALQSFEKDNFNEICFKAVEAATLRGKEMGEVFGQQ</sequence>
<dbReference type="Proteomes" id="UP000193719">
    <property type="component" value="Unassembled WGS sequence"/>
</dbReference>
<comment type="catalytic activity">
    <reaction evidence="5">
        <text>L-proline + NADP(+) = (S)-1-pyrroline-5-carboxylate + NADPH + 2 H(+)</text>
        <dbReference type="Rhea" id="RHEA:14109"/>
        <dbReference type="ChEBI" id="CHEBI:15378"/>
        <dbReference type="ChEBI" id="CHEBI:17388"/>
        <dbReference type="ChEBI" id="CHEBI:57783"/>
        <dbReference type="ChEBI" id="CHEBI:58349"/>
        <dbReference type="ChEBI" id="CHEBI:60039"/>
        <dbReference type="EC" id="1.5.1.2"/>
    </reaction>
</comment>
<proteinExistence type="inferred from homology"/>
<protein>
    <recommendedName>
        <fullName evidence="5">Pyrroline-5-carboxylate reductase</fullName>
        <ecNumber evidence="5">1.5.1.2</ecNumber>
    </recommendedName>
</protein>
<dbReference type="Pfam" id="PF14748">
    <property type="entry name" value="P5CR_dimer"/>
    <property type="match status" value="1"/>
</dbReference>
<dbReference type="PROSITE" id="PS00521">
    <property type="entry name" value="P5CR"/>
    <property type="match status" value="1"/>
</dbReference>
<dbReference type="Gene3D" id="1.10.3730.10">
    <property type="entry name" value="ProC C-terminal domain-like"/>
    <property type="match status" value="1"/>
</dbReference>
<dbReference type="InterPro" id="IPR008927">
    <property type="entry name" value="6-PGluconate_DH-like_C_sf"/>
</dbReference>
<feature type="binding site" evidence="4">
    <location>
        <begin position="9"/>
        <end position="14"/>
    </location>
    <ligand>
        <name>NADP(+)</name>
        <dbReference type="ChEBI" id="CHEBI:58349"/>
    </ligand>
</feature>
<dbReference type="PANTHER" id="PTHR11645:SF0">
    <property type="entry name" value="PYRROLINE-5-CARBOXYLATE REDUCTASE 3"/>
    <property type="match status" value="1"/>
</dbReference>
<name>A0A1Y1VMA4_9FUNG</name>
<evidence type="ECO:0000313" key="8">
    <source>
        <dbReference type="EMBL" id="ORX60055.1"/>
    </source>
</evidence>
<comment type="pathway">
    <text evidence="5">Amino-acid biosynthesis; L-proline biosynthesis; L-proline from L-glutamate 5-semialdehyde: step 1/1.</text>
</comment>
<dbReference type="Pfam" id="PF03807">
    <property type="entry name" value="F420_oxidored"/>
    <property type="match status" value="1"/>
</dbReference>
<dbReference type="AlphaFoldDB" id="A0A1Y1VMA4"/>
<comment type="similarity">
    <text evidence="1 5">Belongs to the pyrroline-5-carboxylate reductase family.</text>
</comment>
<dbReference type="GO" id="GO:0055129">
    <property type="term" value="P:L-proline biosynthetic process"/>
    <property type="evidence" value="ECO:0007669"/>
    <property type="project" value="UniProtKB-UniPathway"/>
</dbReference>
<evidence type="ECO:0000313" key="9">
    <source>
        <dbReference type="Proteomes" id="UP000193719"/>
    </source>
</evidence>
<dbReference type="SUPFAM" id="SSF51735">
    <property type="entry name" value="NAD(P)-binding Rossmann-fold domains"/>
    <property type="match status" value="1"/>
</dbReference>
<dbReference type="InterPro" id="IPR000304">
    <property type="entry name" value="Pyrroline-COOH_reductase"/>
</dbReference>
<keyword evidence="3 5" id="KW-0560">Oxidoreductase</keyword>
<dbReference type="STRING" id="1754191.A0A1Y1VMA4"/>
<dbReference type="UniPathway" id="UPA00098">
    <property type="reaction ID" value="UER00361"/>
</dbReference>